<sequence>MSEERDNEHLDEAESPPDLPPEISEAEMATRQARLAQLDLLRRVQRARSGTPEERLELAFDATDEVLHALLDNEATGEEELTIIARRRDVSHEVLRRMAGDQRVQNSHRLRRMLVLNPKLPASAGLRLLPSLFLFDLVTVLITPALPMELKAAAENAILQQYQSLPLGQKITLARRSNGGRLLPQMLNDASADVVRAALTNPFLTESMVSTAVWKATHQHVVVLIADAARWANRNYVKMALLRNRMLPLGRAVTLVGTLTPAQLKELSTDPTVPAQVRNLVLQQMKKKPGGAA</sequence>
<evidence type="ECO:0000256" key="1">
    <source>
        <dbReference type="SAM" id="MobiDB-lite"/>
    </source>
</evidence>
<name>A8DJV7_9BACT</name>
<accession>A8DJV7</accession>
<dbReference type="EMBL" id="EF531339">
    <property type="protein sequence ID" value="ABV27269.1"/>
    <property type="molecule type" value="Genomic_DNA"/>
</dbReference>
<feature type="compositionally biased region" description="Basic and acidic residues" evidence="1">
    <location>
        <begin position="1"/>
        <end position="12"/>
    </location>
</feature>
<feature type="region of interest" description="Disordered" evidence="1">
    <location>
        <begin position="1"/>
        <end position="25"/>
    </location>
</feature>
<gene>
    <name evidence="2" type="ORF">YS_M60-F11.200</name>
</gene>
<protein>
    <submittedName>
        <fullName evidence="2">Uncharacterized protein</fullName>
    </submittedName>
</protein>
<evidence type="ECO:0000313" key="2">
    <source>
        <dbReference type="EMBL" id="ABV27269.1"/>
    </source>
</evidence>
<reference evidence="2" key="1">
    <citation type="journal article" date="2007" name="Science">
        <title>Candidatus Chloracidobacterium thermophilum: an aerobic phototrophic Acidobacterium.</title>
        <authorList>
            <person name="Bryant D.A."/>
            <person name="Costas A.M."/>
            <person name="Maresca J.A."/>
            <person name="Chew A.G."/>
            <person name="Klatt C.G."/>
            <person name="Bateson M.M."/>
            <person name="Tallon L.J."/>
            <person name="Hostetler J."/>
            <person name="Nelson W.C."/>
            <person name="Heidelberg J.F."/>
            <person name="Ward D.M."/>
        </authorList>
    </citation>
    <scope>NUCLEOTIDE SEQUENCE</scope>
</reference>
<organism evidence="2">
    <name type="scientific">Chloracidobacterium thermophilum</name>
    <dbReference type="NCBI Taxonomy" id="458033"/>
    <lineage>
        <taxon>Bacteria</taxon>
        <taxon>Pseudomonadati</taxon>
        <taxon>Acidobacteriota</taxon>
        <taxon>Terriglobia</taxon>
        <taxon>Terriglobales</taxon>
        <taxon>Acidobacteriaceae</taxon>
        <taxon>Chloracidobacterium</taxon>
    </lineage>
</organism>
<proteinExistence type="predicted"/>
<dbReference type="AlphaFoldDB" id="A8DJV7"/>